<dbReference type="InterPro" id="IPR011009">
    <property type="entry name" value="Kinase-like_dom_sf"/>
</dbReference>
<sequence length="342" mass="37717">MGSLLTVDEITADLATDRIEDKAEFQDGLDTDNAESTLNGDEDDWGLGDDWDLGDDEDLGDDDDDDDDIEDADEDKTLDNPGDEDNDDDAKGKTPIGRLHGSRAPLIGAGSFGKVYLGMDTSTGLLMAVKQVELPKNEEHKKSMLSALEHEIKLLQDLQHENLVQYLHSSLDDDFLNIFLEYMPGGSVTALLRNYGAFEEPLVKNFVRQILEGLNYLHERDIIHHDLKGTNILIDNNGGVKISDFGISKQVEDDMGAGNCMHRPLMQGSVFCMAPEVVKQSGHTRKADIWSVGCLVVEMLIGKRPWATLTPMQVIFKLGSSEKPAIPSDISSEAQDFFGAYL</sequence>
<evidence type="ECO:0000313" key="12">
    <source>
        <dbReference type="Proteomes" id="UP000620124"/>
    </source>
</evidence>
<keyword evidence="4 7" id="KW-0547">Nucleotide-binding</keyword>
<dbReference type="SMART" id="SM00220">
    <property type="entry name" value="S_TKc"/>
    <property type="match status" value="1"/>
</dbReference>
<dbReference type="GO" id="GO:0004709">
    <property type="term" value="F:MAP kinase kinase kinase activity"/>
    <property type="evidence" value="ECO:0007669"/>
    <property type="project" value="UniProtKB-ARBA"/>
</dbReference>
<dbReference type="InterPro" id="IPR000719">
    <property type="entry name" value="Prot_kinase_dom"/>
</dbReference>
<comment type="caution">
    <text evidence="11">The sequence shown here is derived from an EMBL/GenBank/DDBJ whole genome shotgun (WGS) entry which is preliminary data.</text>
</comment>
<evidence type="ECO:0000256" key="5">
    <source>
        <dbReference type="ARBA" id="ARBA00022777"/>
    </source>
</evidence>
<evidence type="ECO:0000256" key="9">
    <source>
        <dbReference type="SAM" id="MobiDB-lite"/>
    </source>
</evidence>
<feature type="domain" description="Protein kinase" evidence="10">
    <location>
        <begin position="101"/>
        <end position="342"/>
    </location>
</feature>
<evidence type="ECO:0000256" key="3">
    <source>
        <dbReference type="ARBA" id="ARBA00022679"/>
    </source>
</evidence>
<evidence type="ECO:0000256" key="8">
    <source>
        <dbReference type="RuleBase" id="RU000304"/>
    </source>
</evidence>
<keyword evidence="5" id="KW-0418">Kinase</keyword>
<feature type="binding site" evidence="7">
    <location>
        <position position="130"/>
    </location>
    <ligand>
        <name>ATP</name>
        <dbReference type="ChEBI" id="CHEBI:30616"/>
    </ligand>
</feature>
<dbReference type="OrthoDB" id="266718at2759"/>
<dbReference type="PANTHER" id="PTHR11584:SF369">
    <property type="entry name" value="MITOGEN-ACTIVATED PROTEIN KINASE KINASE KINASE 19-RELATED"/>
    <property type="match status" value="1"/>
</dbReference>
<accession>A0A8H7CWM5</accession>
<dbReference type="Proteomes" id="UP000620124">
    <property type="component" value="Unassembled WGS sequence"/>
</dbReference>
<dbReference type="InterPro" id="IPR008271">
    <property type="entry name" value="Ser/Thr_kinase_AS"/>
</dbReference>
<keyword evidence="12" id="KW-1185">Reference proteome</keyword>
<dbReference type="GO" id="GO:0005524">
    <property type="term" value="F:ATP binding"/>
    <property type="evidence" value="ECO:0007669"/>
    <property type="project" value="UniProtKB-UniRule"/>
</dbReference>
<dbReference type="Pfam" id="PF00069">
    <property type="entry name" value="Pkinase"/>
    <property type="match status" value="1"/>
</dbReference>
<evidence type="ECO:0000256" key="6">
    <source>
        <dbReference type="ARBA" id="ARBA00022840"/>
    </source>
</evidence>
<evidence type="ECO:0000313" key="11">
    <source>
        <dbReference type="EMBL" id="KAF7350038.1"/>
    </source>
</evidence>
<dbReference type="Gene3D" id="1.10.510.10">
    <property type="entry name" value="Transferase(Phosphotransferase) domain 1"/>
    <property type="match status" value="1"/>
</dbReference>
<proteinExistence type="inferred from homology"/>
<dbReference type="EMBL" id="JACAZI010000010">
    <property type="protein sequence ID" value="KAF7350038.1"/>
    <property type="molecule type" value="Genomic_DNA"/>
</dbReference>
<feature type="compositionally biased region" description="Acidic residues" evidence="9">
    <location>
        <begin position="40"/>
        <end position="88"/>
    </location>
</feature>
<gene>
    <name evidence="11" type="ORF">MVEN_01305500</name>
</gene>
<reference evidence="11" key="1">
    <citation type="submission" date="2020-05" db="EMBL/GenBank/DDBJ databases">
        <title>Mycena genomes resolve the evolution of fungal bioluminescence.</title>
        <authorList>
            <person name="Tsai I.J."/>
        </authorList>
    </citation>
    <scope>NUCLEOTIDE SEQUENCE</scope>
    <source>
        <strain evidence="11">CCC161011</strain>
    </source>
</reference>
<keyword evidence="6 7" id="KW-0067">ATP-binding</keyword>
<evidence type="ECO:0000256" key="1">
    <source>
        <dbReference type="ARBA" id="ARBA00006529"/>
    </source>
</evidence>
<evidence type="ECO:0000256" key="7">
    <source>
        <dbReference type="PROSITE-ProRule" id="PRU10141"/>
    </source>
</evidence>
<keyword evidence="3" id="KW-0808">Transferase</keyword>
<organism evidence="11 12">
    <name type="scientific">Mycena venus</name>
    <dbReference type="NCBI Taxonomy" id="2733690"/>
    <lineage>
        <taxon>Eukaryota</taxon>
        <taxon>Fungi</taxon>
        <taxon>Dikarya</taxon>
        <taxon>Basidiomycota</taxon>
        <taxon>Agaricomycotina</taxon>
        <taxon>Agaricomycetes</taxon>
        <taxon>Agaricomycetidae</taxon>
        <taxon>Agaricales</taxon>
        <taxon>Marasmiineae</taxon>
        <taxon>Mycenaceae</taxon>
        <taxon>Mycena</taxon>
    </lineage>
</organism>
<feature type="region of interest" description="Disordered" evidence="9">
    <location>
        <begin position="23"/>
        <end position="100"/>
    </location>
</feature>
<comment type="similarity">
    <text evidence="1">Belongs to the protein kinase superfamily. STE Ser/Thr protein kinase family. MAP kinase kinase kinase subfamily.</text>
</comment>
<evidence type="ECO:0000256" key="4">
    <source>
        <dbReference type="ARBA" id="ARBA00022741"/>
    </source>
</evidence>
<dbReference type="PANTHER" id="PTHR11584">
    <property type="entry name" value="SERINE/THREONINE PROTEIN KINASE"/>
    <property type="match status" value="1"/>
</dbReference>
<dbReference type="AlphaFoldDB" id="A0A8H7CWM5"/>
<evidence type="ECO:0000259" key="10">
    <source>
        <dbReference type="PROSITE" id="PS50011"/>
    </source>
</evidence>
<dbReference type="InterPro" id="IPR017441">
    <property type="entry name" value="Protein_kinase_ATP_BS"/>
</dbReference>
<dbReference type="Gene3D" id="3.30.200.20">
    <property type="entry name" value="Phosphorylase Kinase, domain 1"/>
    <property type="match status" value="1"/>
</dbReference>
<dbReference type="FunFam" id="3.30.200.20:FF:000387">
    <property type="entry name" value="Serine/threonine-protein kinase STE11"/>
    <property type="match status" value="1"/>
</dbReference>
<name>A0A8H7CWM5_9AGAR</name>
<protein>
    <submittedName>
        <fullName evidence="11">STE11-like protein</fullName>
    </submittedName>
</protein>
<evidence type="ECO:0000256" key="2">
    <source>
        <dbReference type="ARBA" id="ARBA00022527"/>
    </source>
</evidence>
<dbReference type="PROSITE" id="PS00108">
    <property type="entry name" value="PROTEIN_KINASE_ST"/>
    <property type="match status" value="1"/>
</dbReference>
<dbReference type="PROSITE" id="PS00107">
    <property type="entry name" value="PROTEIN_KINASE_ATP"/>
    <property type="match status" value="1"/>
</dbReference>
<dbReference type="SUPFAM" id="SSF56112">
    <property type="entry name" value="Protein kinase-like (PK-like)"/>
    <property type="match status" value="1"/>
</dbReference>
<keyword evidence="2 8" id="KW-0723">Serine/threonine-protein kinase</keyword>
<dbReference type="PROSITE" id="PS50011">
    <property type="entry name" value="PROTEIN_KINASE_DOM"/>
    <property type="match status" value="1"/>
</dbReference>